<accession>A0A9Q3BL05</accession>
<dbReference type="OrthoDB" id="5582182at2759"/>
<dbReference type="EMBL" id="AVOT02001406">
    <property type="protein sequence ID" value="MBW0466832.1"/>
    <property type="molecule type" value="Genomic_DNA"/>
</dbReference>
<feature type="region of interest" description="Disordered" evidence="1">
    <location>
        <begin position="135"/>
        <end position="158"/>
    </location>
</feature>
<evidence type="ECO:0000313" key="2">
    <source>
        <dbReference type="EMBL" id="MBW0466832.1"/>
    </source>
</evidence>
<evidence type="ECO:0000313" key="3">
    <source>
        <dbReference type="Proteomes" id="UP000765509"/>
    </source>
</evidence>
<evidence type="ECO:0000256" key="1">
    <source>
        <dbReference type="SAM" id="MobiDB-lite"/>
    </source>
</evidence>
<dbReference type="Proteomes" id="UP000765509">
    <property type="component" value="Unassembled WGS sequence"/>
</dbReference>
<reference evidence="2" key="1">
    <citation type="submission" date="2021-03" db="EMBL/GenBank/DDBJ databases">
        <title>Draft genome sequence of rust myrtle Austropuccinia psidii MF-1, a brazilian biotype.</title>
        <authorList>
            <person name="Quecine M.C."/>
            <person name="Pachon D.M.R."/>
            <person name="Bonatelli M.L."/>
            <person name="Correr F.H."/>
            <person name="Franceschini L.M."/>
            <person name="Leite T.F."/>
            <person name="Margarido G.R.A."/>
            <person name="Almeida C.A."/>
            <person name="Ferrarezi J.A."/>
            <person name="Labate C.A."/>
        </authorList>
    </citation>
    <scope>NUCLEOTIDE SEQUENCE</scope>
    <source>
        <strain evidence="2">MF-1</strain>
    </source>
</reference>
<sequence length="158" mass="17935">MSRIGDWGERAYIQVHTRGSASGPFDQLYSHPGSFESLNKLIFITLELDTRYHERQKKKGSHQEKKPPVTESNSSKPPQDSSSKKPCHKKSKKGNNLQFSKYKPHYSLLNKDNKLIHSEKGRRINGGLCTYCGGKHPIQKFSKGPQNRPGSSRGFPRK</sequence>
<gene>
    <name evidence="2" type="ORF">O181_006547</name>
</gene>
<feature type="compositionally biased region" description="Low complexity" evidence="1">
    <location>
        <begin position="72"/>
        <end position="81"/>
    </location>
</feature>
<dbReference type="AlphaFoldDB" id="A0A9Q3BL05"/>
<name>A0A9Q3BL05_9BASI</name>
<keyword evidence="3" id="KW-1185">Reference proteome</keyword>
<proteinExistence type="predicted"/>
<feature type="region of interest" description="Disordered" evidence="1">
    <location>
        <begin position="54"/>
        <end position="104"/>
    </location>
</feature>
<protein>
    <submittedName>
        <fullName evidence="2">Uncharacterized protein</fullName>
    </submittedName>
</protein>
<comment type="caution">
    <text evidence="2">The sequence shown here is derived from an EMBL/GenBank/DDBJ whole genome shotgun (WGS) entry which is preliminary data.</text>
</comment>
<organism evidence="2 3">
    <name type="scientific">Austropuccinia psidii MF-1</name>
    <dbReference type="NCBI Taxonomy" id="1389203"/>
    <lineage>
        <taxon>Eukaryota</taxon>
        <taxon>Fungi</taxon>
        <taxon>Dikarya</taxon>
        <taxon>Basidiomycota</taxon>
        <taxon>Pucciniomycotina</taxon>
        <taxon>Pucciniomycetes</taxon>
        <taxon>Pucciniales</taxon>
        <taxon>Sphaerophragmiaceae</taxon>
        <taxon>Austropuccinia</taxon>
    </lineage>
</organism>